<proteinExistence type="predicted"/>
<keyword evidence="2" id="KW-1185">Reference proteome</keyword>
<protein>
    <recommendedName>
        <fullName evidence="3">Retrotransposon gag domain-containing protein</fullName>
    </recommendedName>
</protein>
<evidence type="ECO:0000313" key="2">
    <source>
        <dbReference type="Proteomes" id="UP000307440"/>
    </source>
</evidence>
<evidence type="ECO:0000313" key="1">
    <source>
        <dbReference type="EMBL" id="TFK18511.1"/>
    </source>
</evidence>
<dbReference type="AlphaFoldDB" id="A0A5C3KER2"/>
<dbReference type="Proteomes" id="UP000307440">
    <property type="component" value="Unassembled WGS sequence"/>
</dbReference>
<name>A0A5C3KER2_COPMA</name>
<reference evidence="1 2" key="1">
    <citation type="journal article" date="2019" name="Nat. Ecol. Evol.">
        <title>Megaphylogeny resolves global patterns of mushroom evolution.</title>
        <authorList>
            <person name="Varga T."/>
            <person name="Krizsan K."/>
            <person name="Foldi C."/>
            <person name="Dima B."/>
            <person name="Sanchez-Garcia M."/>
            <person name="Sanchez-Ramirez S."/>
            <person name="Szollosi G.J."/>
            <person name="Szarkandi J.G."/>
            <person name="Papp V."/>
            <person name="Albert L."/>
            <person name="Andreopoulos W."/>
            <person name="Angelini C."/>
            <person name="Antonin V."/>
            <person name="Barry K.W."/>
            <person name="Bougher N.L."/>
            <person name="Buchanan P."/>
            <person name="Buyck B."/>
            <person name="Bense V."/>
            <person name="Catcheside P."/>
            <person name="Chovatia M."/>
            <person name="Cooper J."/>
            <person name="Damon W."/>
            <person name="Desjardin D."/>
            <person name="Finy P."/>
            <person name="Geml J."/>
            <person name="Haridas S."/>
            <person name="Hughes K."/>
            <person name="Justo A."/>
            <person name="Karasinski D."/>
            <person name="Kautmanova I."/>
            <person name="Kiss B."/>
            <person name="Kocsube S."/>
            <person name="Kotiranta H."/>
            <person name="LaButti K.M."/>
            <person name="Lechner B.E."/>
            <person name="Liimatainen K."/>
            <person name="Lipzen A."/>
            <person name="Lukacs Z."/>
            <person name="Mihaltcheva S."/>
            <person name="Morgado L.N."/>
            <person name="Niskanen T."/>
            <person name="Noordeloos M.E."/>
            <person name="Ohm R.A."/>
            <person name="Ortiz-Santana B."/>
            <person name="Ovrebo C."/>
            <person name="Racz N."/>
            <person name="Riley R."/>
            <person name="Savchenko A."/>
            <person name="Shiryaev A."/>
            <person name="Soop K."/>
            <person name="Spirin V."/>
            <person name="Szebenyi C."/>
            <person name="Tomsovsky M."/>
            <person name="Tulloss R.E."/>
            <person name="Uehling J."/>
            <person name="Grigoriev I.V."/>
            <person name="Vagvolgyi C."/>
            <person name="Papp T."/>
            <person name="Martin F.M."/>
            <person name="Miettinen O."/>
            <person name="Hibbett D.S."/>
            <person name="Nagy L.G."/>
        </authorList>
    </citation>
    <scope>NUCLEOTIDE SEQUENCE [LARGE SCALE GENOMIC DNA]</scope>
    <source>
        <strain evidence="1 2">CBS 121175</strain>
    </source>
</reference>
<sequence>MDNLPLSLPSNRKRVPEPTWDGTAATVRQFIRNFTWVCKRHDFPPSYYVHEIMSYVPSSEFEIWESVAQDYPNWDEFVKSILGYYPQPSRADSSSRLSDLTYKFRISHNTSNKDIFFSYLRQFTIALNALELHWTVSKSEKVAGFSEGLKPIVHALIDKHNPQDMNGVIAVSAAVFDYLASFDSERREFFDELVESFDLKKCQESDIV</sequence>
<dbReference type="EMBL" id="ML210395">
    <property type="protein sequence ID" value="TFK18511.1"/>
    <property type="molecule type" value="Genomic_DNA"/>
</dbReference>
<evidence type="ECO:0008006" key="3">
    <source>
        <dbReference type="Google" id="ProtNLM"/>
    </source>
</evidence>
<organism evidence="1 2">
    <name type="scientific">Coprinopsis marcescibilis</name>
    <name type="common">Agaric fungus</name>
    <name type="synonym">Psathyrella marcescibilis</name>
    <dbReference type="NCBI Taxonomy" id="230819"/>
    <lineage>
        <taxon>Eukaryota</taxon>
        <taxon>Fungi</taxon>
        <taxon>Dikarya</taxon>
        <taxon>Basidiomycota</taxon>
        <taxon>Agaricomycotina</taxon>
        <taxon>Agaricomycetes</taxon>
        <taxon>Agaricomycetidae</taxon>
        <taxon>Agaricales</taxon>
        <taxon>Agaricineae</taxon>
        <taxon>Psathyrellaceae</taxon>
        <taxon>Coprinopsis</taxon>
    </lineage>
</organism>
<accession>A0A5C3KER2</accession>
<gene>
    <name evidence="1" type="ORF">FA15DRAFT_660622</name>
</gene>